<proteinExistence type="predicted"/>
<feature type="domain" description="VOC" evidence="1">
    <location>
        <begin position="2"/>
        <end position="122"/>
    </location>
</feature>
<dbReference type="EMBL" id="CP104965">
    <property type="protein sequence ID" value="UXN71473.1"/>
    <property type="molecule type" value="Genomic_DNA"/>
</dbReference>
<evidence type="ECO:0000313" key="2">
    <source>
        <dbReference type="EMBL" id="UXN71473.1"/>
    </source>
</evidence>
<keyword evidence="3" id="KW-1185">Reference proteome</keyword>
<dbReference type="InterPro" id="IPR029068">
    <property type="entry name" value="Glyas_Bleomycin-R_OHBP_Dase"/>
</dbReference>
<gene>
    <name evidence="2" type="ORF">N8A98_09945</name>
</gene>
<accession>A0ABY6CN78</accession>
<name>A0ABY6CN78_9HYPH</name>
<dbReference type="Proteomes" id="UP001061862">
    <property type="component" value="Chromosome"/>
</dbReference>
<dbReference type="Gene3D" id="3.10.180.10">
    <property type="entry name" value="2,3-Dihydroxybiphenyl 1,2-Dioxygenase, domain 1"/>
    <property type="match status" value="1"/>
</dbReference>
<dbReference type="PROSITE" id="PS51819">
    <property type="entry name" value="VOC"/>
    <property type="match status" value="1"/>
</dbReference>
<protein>
    <submittedName>
        <fullName evidence="2">VOC family protein</fullName>
    </submittedName>
</protein>
<sequence length="125" mass="13499">MKFASIRVVTADVQALKGFYAALTGVEPTDLAPGFSEIRLEGCTLAISSEDIINKVNGGAIVPRSNRSLMLELEVDDVQAIQTRVTDSALAEIVQPPTVMPWGNTSMLLRDPDGAIVNIFSRPKR</sequence>
<dbReference type="SUPFAM" id="SSF54593">
    <property type="entry name" value="Glyoxalase/Bleomycin resistance protein/Dihydroxybiphenyl dioxygenase"/>
    <property type="match status" value="1"/>
</dbReference>
<reference evidence="2 3" key="1">
    <citation type="submission" date="2022-09" db="EMBL/GenBank/DDBJ databases">
        <title>Interaction between co-microsymbionts with complementary sets of symbiotic genes in legume-rhizobium systems.</title>
        <authorList>
            <person name="Safronova V."/>
            <person name="Sazanova A."/>
            <person name="Afonin A."/>
            <person name="Chirak E."/>
        </authorList>
    </citation>
    <scope>NUCLEOTIDE SEQUENCE [LARGE SCALE GENOMIC DNA]</scope>
    <source>
        <strain evidence="2 3">A18/4-1</strain>
    </source>
</reference>
<organism evidence="2 3">
    <name type="scientific">Devosia neptuniae</name>
    <dbReference type="NCBI Taxonomy" id="191302"/>
    <lineage>
        <taxon>Bacteria</taxon>
        <taxon>Pseudomonadati</taxon>
        <taxon>Pseudomonadota</taxon>
        <taxon>Alphaproteobacteria</taxon>
        <taxon>Hyphomicrobiales</taxon>
        <taxon>Devosiaceae</taxon>
        <taxon>Devosia</taxon>
    </lineage>
</organism>
<evidence type="ECO:0000313" key="3">
    <source>
        <dbReference type="Proteomes" id="UP001061862"/>
    </source>
</evidence>
<dbReference type="Pfam" id="PF00903">
    <property type="entry name" value="Glyoxalase"/>
    <property type="match status" value="1"/>
</dbReference>
<dbReference type="InterPro" id="IPR037523">
    <property type="entry name" value="VOC_core"/>
</dbReference>
<dbReference type="InterPro" id="IPR004360">
    <property type="entry name" value="Glyas_Fos-R_dOase_dom"/>
</dbReference>
<dbReference type="RefSeq" id="WP_262171045.1">
    <property type="nucleotide sequence ID" value="NZ_CP104965.1"/>
</dbReference>
<evidence type="ECO:0000259" key="1">
    <source>
        <dbReference type="PROSITE" id="PS51819"/>
    </source>
</evidence>